<evidence type="ECO:0000313" key="3">
    <source>
        <dbReference type="Proteomes" id="UP001140949"/>
    </source>
</evidence>
<feature type="region of interest" description="Disordered" evidence="1">
    <location>
        <begin position="36"/>
        <end position="101"/>
    </location>
</feature>
<proteinExistence type="predicted"/>
<gene>
    <name evidence="2" type="ORF">M6B38_104905</name>
</gene>
<keyword evidence="2" id="KW-0808">Transferase</keyword>
<feature type="compositionally biased region" description="Basic and acidic residues" evidence="1">
    <location>
        <begin position="42"/>
        <end position="62"/>
    </location>
</feature>
<comment type="caution">
    <text evidence="2">The sequence shown here is derived from an EMBL/GenBank/DDBJ whole genome shotgun (WGS) entry which is preliminary data.</text>
</comment>
<dbReference type="Proteomes" id="UP001140949">
    <property type="component" value="Unassembled WGS sequence"/>
</dbReference>
<protein>
    <submittedName>
        <fullName evidence="2">Mitogen-activated protein kinase kinase kinase 18</fullName>
    </submittedName>
</protein>
<evidence type="ECO:0000256" key="1">
    <source>
        <dbReference type="SAM" id="MobiDB-lite"/>
    </source>
</evidence>
<accession>A0AAX6F3A1</accession>
<name>A0AAX6F3A1_IRIPA</name>
<keyword evidence="2" id="KW-0418">Kinase</keyword>
<dbReference type="EMBL" id="JANAVB010032220">
    <property type="protein sequence ID" value="KAJ6810836.1"/>
    <property type="molecule type" value="Genomic_DNA"/>
</dbReference>
<dbReference type="GO" id="GO:0016301">
    <property type="term" value="F:kinase activity"/>
    <property type="evidence" value="ECO:0007669"/>
    <property type="project" value="UniProtKB-KW"/>
</dbReference>
<dbReference type="AlphaFoldDB" id="A0AAX6F3A1"/>
<reference evidence="2" key="2">
    <citation type="submission" date="2023-04" db="EMBL/GenBank/DDBJ databases">
        <authorList>
            <person name="Bruccoleri R.E."/>
            <person name="Oakeley E.J."/>
            <person name="Faust A.-M."/>
            <person name="Dessus-Babus S."/>
            <person name="Altorfer M."/>
            <person name="Burckhardt D."/>
            <person name="Oertli M."/>
            <person name="Naumann U."/>
            <person name="Petersen F."/>
            <person name="Wong J."/>
        </authorList>
    </citation>
    <scope>NUCLEOTIDE SEQUENCE</scope>
    <source>
        <strain evidence="2">GSM-AAB239-AS_SAM_17_03QT</strain>
        <tissue evidence="2">Leaf</tissue>
    </source>
</reference>
<evidence type="ECO:0000313" key="2">
    <source>
        <dbReference type="EMBL" id="KAJ6810836.1"/>
    </source>
</evidence>
<organism evidence="2 3">
    <name type="scientific">Iris pallida</name>
    <name type="common">Sweet iris</name>
    <dbReference type="NCBI Taxonomy" id="29817"/>
    <lineage>
        <taxon>Eukaryota</taxon>
        <taxon>Viridiplantae</taxon>
        <taxon>Streptophyta</taxon>
        <taxon>Embryophyta</taxon>
        <taxon>Tracheophyta</taxon>
        <taxon>Spermatophyta</taxon>
        <taxon>Magnoliopsida</taxon>
        <taxon>Liliopsida</taxon>
        <taxon>Asparagales</taxon>
        <taxon>Iridaceae</taxon>
        <taxon>Iridoideae</taxon>
        <taxon>Irideae</taxon>
        <taxon>Iris</taxon>
    </lineage>
</organism>
<reference evidence="2" key="1">
    <citation type="journal article" date="2023" name="GigaByte">
        <title>Genome assembly of the bearded iris, Iris pallida Lam.</title>
        <authorList>
            <person name="Bruccoleri R.E."/>
            <person name="Oakeley E.J."/>
            <person name="Faust A.M.E."/>
            <person name="Altorfer M."/>
            <person name="Dessus-Babus S."/>
            <person name="Burckhardt D."/>
            <person name="Oertli M."/>
            <person name="Naumann U."/>
            <person name="Petersen F."/>
            <person name="Wong J."/>
        </authorList>
    </citation>
    <scope>NUCLEOTIDE SEQUENCE</scope>
    <source>
        <strain evidence="2">GSM-AAB239-AS_SAM_17_03QT</strain>
    </source>
</reference>
<keyword evidence="3" id="KW-1185">Reference proteome</keyword>
<sequence length="236" mass="24718">MGIGIDAVGFGQERMLQQLPRAPPLGRVTPQALVEEVPADLGEPRREFRQLRPVSDEEHELRLAAPCQPAPPRPAAPRGHLDHGAPEGPDVGLRHGPLAPRDLRRHPERRAAAADADADAPVAFVVPHSPGRAEVGELGRPRRGAQKDVPALDVGMHHPGDGVEVVQSTRHAAGVGPDVGLPQPGGGRGEVEQRAAEEALHVQIAPDARGLPCCGVAEVGDYVGGGEGSEDSDLLL</sequence>